<feature type="transmembrane region" description="Helical" evidence="1">
    <location>
        <begin position="33"/>
        <end position="52"/>
    </location>
</feature>
<comment type="caution">
    <text evidence="2">The sequence shown here is derived from an EMBL/GenBank/DDBJ whole genome shotgun (WGS) entry which is preliminary data.</text>
</comment>
<evidence type="ECO:0008006" key="4">
    <source>
        <dbReference type="Google" id="ProtNLM"/>
    </source>
</evidence>
<sequence>MSTSLGFPEAIDCAFTRSEYRGNHQIDGHSMNLQLTDLLLLSALCIAAALFWRAQKIRESALLATRRHCQREDVMLLDETVALRRVRVRRDPGRGLCLLRCYSFEFTVTGGERYQGETRMLGPRVLSITLPPHRFSPEDQRLH</sequence>
<accession>A0ABT2QTK3</accession>
<name>A0ABT2QTK3_9GAMM</name>
<evidence type="ECO:0000313" key="2">
    <source>
        <dbReference type="EMBL" id="MCU5780856.1"/>
    </source>
</evidence>
<dbReference type="InterPro" id="IPR021732">
    <property type="entry name" value="DUF3301"/>
</dbReference>
<evidence type="ECO:0000256" key="1">
    <source>
        <dbReference type="SAM" id="Phobius"/>
    </source>
</evidence>
<organism evidence="2 3">
    <name type="scientific">Alloalcanivorax balearicus MACL04</name>
    <dbReference type="NCBI Taxonomy" id="1177182"/>
    <lineage>
        <taxon>Bacteria</taxon>
        <taxon>Pseudomonadati</taxon>
        <taxon>Pseudomonadota</taxon>
        <taxon>Gammaproteobacteria</taxon>
        <taxon>Oceanospirillales</taxon>
        <taxon>Alcanivoracaceae</taxon>
        <taxon>Alloalcanivorax</taxon>
    </lineage>
</organism>
<keyword evidence="1" id="KW-0812">Transmembrane</keyword>
<keyword evidence="3" id="KW-1185">Reference proteome</keyword>
<gene>
    <name evidence="2" type="ORF">MA04_00156</name>
</gene>
<keyword evidence="1" id="KW-0472">Membrane</keyword>
<reference evidence="2" key="1">
    <citation type="submission" date="2012-09" db="EMBL/GenBank/DDBJ databases">
        <title>Genome Sequence of alkane-degrading Bacterium Alcanivorax balearicus MACL04.</title>
        <authorList>
            <person name="Lai Q."/>
            <person name="Shao Z."/>
        </authorList>
    </citation>
    <scope>NUCLEOTIDE SEQUENCE</scope>
    <source>
        <strain evidence="2">MACL04</strain>
    </source>
</reference>
<dbReference type="Proteomes" id="UP001064106">
    <property type="component" value="Unassembled WGS sequence"/>
</dbReference>
<protein>
    <recommendedName>
        <fullName evidence="4">DUF3301 domain-containing protein</fullName>
    </recommendedName>
</protein>
<dbReference type="EMBL" id="ARXS01000001">
    <property type="protein sequence ID" value="MCU5780856.1"/>
    <property type="molecule type" value="Genomic_DNA"/>
</dbReference>
<keyword evidence="1" id="KW-1133">Transmembrane helix</keyword>
<evidence type="ECO:0000313" key="3">
    <source>
        <dbReference type="Proteomes" id="UP001064106"/>
    </source>
</evidence>
<dbReference type="Pfam" id="PF11743">
    <property type="entry name" value="DUF3301"/>
    <property type="match status" value="1"/>
</dbReference>
<proteinExistence type="predicted"/>